<dbReference type="InterPro" id="IPR029044">
    <property type="entry name" value="Nucleotide-diphossugar_trans"/>
</dbReference>
<dbReference type="FunFam" id="3.90.550.10:FF:000149">
    <property type="entry name" value="Alpha-1,6-mannosyltransferase subunit"/>
    <property type="match status" value="1"/>
</dbReference>
<dbReference type="Gene3D" id="3.90.550.10">
    <property type="entry name" value="Spore Coat Polysaccharide Biosynthesis Protein SpsA, Chain A"/>
    <property type="match status" value="1"/>
</dbReference>
<dbReference type="Proteomes" id="UP000029964">
    <property type="component" value="Unassembled WGS sequence"/>
</dbReference>
<dbReference type="PANTHER" id="PTHR31306">
    <property type="entry name" value="ALPHA-1,6-MANNOSYLTRANSFERASE MNN11-RELATED"/>
    <property type="match status" value="1"/>
</dbReference>
<gene>
    <name evidence="5" type="ORF">ACRE_085350</name>
</gene>
<dbReference type="GO" id="GO:0000009">
    <property type="term" value="F:alpha-1,6-mannosyltransferase activity"/>
    <property type="evidence" value="ECO:0007669"/>
    <property type="project" value="TreeGrafter"/>
</dbReference>
<evidence type="ECO:0000256" key="1">
    <source>
        <dbReference type="ARBA" id="ARBA00005664"/>
    </source>
</evidence>
<dbReference type="InterPro" id="IPR008630">
    <property type="entry name" value="Glyco_trans_34"/>
</dbReference>
<evidence type="ECO:0000313" key="5">
    <source>
        <dbReference type="EMBL" id="KFH40764.1"/>
    </source>
</evidence>
<dbReference type="EMBL" id="JPKY01000170">
    <property type="protein sequence ID" value="KFH40764.1"/>
    <property type="molecule type" value="Genomic_DNA"/>
</dbReference>
<dbReference type="HOGENOM" id="CLU_021434_2_1_1"/>
<name>A0A086SUI2_HAPC1</name>
<evidence type="ECO:0000313" key="6">
    <source>
        <dbReference type="Proteomes" id="UP000029964"/>
    </source>
</evidence>
<evidence type="ECO:0000256" key="4">
    <source>
        <dbReference type="SAM" id="MobiDB-lite"/>
    </source>
</evidence>
<comment type="caution">
    <text evidence="5">The sequence shown here is derived from an EMBL/GenBank/DDBJ whole genome shotgun (WGS) entry which is preliminary data.</text>
</comment>
<reference evidence="6" key="1">
    <citation type="journal article" date="2014" name="Genome Announc.">
        <title>Genome sequence and annotation of Acremonium chrysogenum, producer of the beta-lactam antibiotic cephalosporin C.</title>
        <authorList>
            <person name="Terfehr D."/>
            <person name="Dahlmann T.A."/>
            <person name="Specht T."/>
            <person name="Zadra I."/>
            <person name="Kuernsteiner H."/>
            <person name="Kueck U."/>
        </authorList>
    </citation>
    <scope>NUCLEOTIDE SEQUENCE [LARGE SCALE GENOMIC DNA]</scope>
    <source>
        <strain evidence="6">ATCC 11550 / CBS 779.69 / DSM 880 / IAM 14645 / JCM 23072 / IMI 49137</strain>
    </source>
</reference>
<feature type="compositionally biased region" description="Low complexity" evidence="4">
    <location>
        <begin position="1"/>
        <end position="11"/>
    </location>
</feature>
<protein>
    <submittedName>
        <fullName evidence="5">Putative alpha-1,2-galactosyltransferase-like protein</fullName>
    </submittedName>
</protein>
<keyword evidence="2 5" id="KW-0328">Glycosyltransferase</keyword>
<dbReference type="Pfam" id="PF05637">
    <property type="entry name" value="Glyco_transf_34"/>
    <property type="match status" value="1"/>
</dbReference>
<feature type="region of interest" description="Disordered" evidence="4">
    <location>
        <begin position="1"/>
        <end position="24"/>
    </location>
</feature>
<dbReference type="OrthoDB" id="205108at2759"/>
<comment type="similarity">
    <text evidence="1">Belongs to the glycosyltransferase 34 family.</text>
</comment>
<dbReference type="PANTHER" id="PTHR31306:SF10">
    <property type="entry name" value="ALPHA-1,6-MANNOSYLTRANSFERASE MNN11-RELATED"/>
    <property type="match status" value="1"/>
</dbReference>
<dbReference type="AlphaFoldDB" id="A0A086SUI2"/>
<accession>A0A086SUI2</accession>
<keyword evidence="6" id="KW-1185">Reference proteome</keyword>
<sequence>MHFAYPPRKSSSPPPFRPRSSKAPLLRRSRLRTAALVLLTILGVLYLLSGTSGPDPYHEHVPSGHPSVVIVTVIDPATYSNAYLKTVQENRKQYAAKHGYETFIAKADDYETGGYQRSWSKVMAMRHALSKFPDCKYIWYLDQDAYIMEPSRSVEGQVLAPRTLESLMIRDYPVVPPDSIIKTFAHLRGEDAGLIISQDKDGLASGSMFVRNGDWAKFVTETWMDPVYRKYNFQKAERHVLEHIVQWHPTIFSRIALVPQRTMASYTHTQLGDGYQEGDFVAMFKGCSILGDNSCGEESRRYWEKFQQAMAAA</sequence>
<keyword evidence="3 5" id="KW-0808">Transferase</keyword>
<dbReference type="GO" id="GO:0006487">
    <property type="term" value="P:protein N-linked glycosylation"/>
    <property type="evidence" value="ECO:0007669"/>
    <property type="project" value="TreeGrafter"/>
</dbReference>
<dbReference type="STRING" id="857340.A0A086SUI2"/>
<evidence type="ECO:0000256" key="2">
    <source>
        <dbReference type="ARBA" id="ARBA00022676"/>
    </source>
</evidence>
<organism evidence="5 6">
    <name type="scientific">Hapsidospora chrysogenum (strain ATCC 11550 / CBS 779.69 / DSM 880 / IAM 14645 / JCM 23072 / IMI 49137)</name>
    <name type="common">Acremonium chrysogenum</name>
    <dbReference type="NCBI Taxonomy" id="857340"/>
    <lineage>
        <taxon>Eukaryota</taxon>
        <taxon>Fungi</taxon>
        <taxon>Dikarya</taxon>
        <taxon>Ascomycota</taxon>
        <taxon>Pezizomycotina</taxon>
        <taxon>Sordariomycetes</taxon>
        <taxon>Hypocreomycetidae</taxon>
        <taxon>Hypocreales</taxon>
        <taxon>Bionectriaceae</taxon>
        <taxon>Hapsidospora</taxon>
    </lineage>
</organism>
<evidence type="ECO:0000256" key="3">
    <source>
        <dbReference type="ARBA" id="ARBA00022679"/>
    </source>
</evidence>
<dbReference type="GO" id="GO:0000136">
    <property type="term" value="C:mannan polymerase complex"/>
    <property type="evidence" value="ECO:0007669"/>
    <property type="project" value="TreeGrafter"/>
</dbReference>
<proteinExistence type="inferred from homology"/>